<protein>
    <submittedName>
        <fullName evidence="1">Uncharacterized protein</fullName>
    </submittedName>
</protein>
<sequence>MIILFNTCRYWLTNPLHCLILLDTYCIYNPA</sequence>
<name>A0A2P2JK81_RHIMU</name>
<accession>A0A2P2JK81</accession>
<reference evidence="1" key="1">
    <citation type="submission" date="2018-02" db="EMBL/GenBank/DDBJ databases">
        <title>Rhizophora mucronata_Transcriptome.</title>
        <authorList>
            <person name="Meera S.P."/>
            <person name="Sreeshan A."/>
            <person name="Augustine A."/>
        </authorList>
    </citation>
    <scope>NUCLEOTIDE SEQUENCE</scope>
    <source>
        <tissue evidence="1">Leaf</tissue>
    </source>
</reference>
<organism evidence="1">
    <name type="scientific">Rhizophora mucronata</name>
    <name type="common">Asiatic mangrove</name>
    <dbReference type="NCBI Taxonomy" id="61149"/>
    <lineage>
        <taxon>Eukaryota</taxon>
        <taxon>Viridiplantae</taxon>
        <taxon>Streptophyta</taxon>
        <taxon>Embryophyta</taxon>
        <taxon>Tracheophyta</taxon>
        <taxon>Spermatophyta</taxon>
        <taxon>Magnoliopsida</taxon>
        <taxon>eudicotyledons</taxon>
        <taxon>Gunneridae</taxon>
        <taxon>Pentapetalae</taxon>
        <taxon>rosids</taxon>
        <taxon>fabids</taxon>
        <taxon>Malpighiales</taxon>
        <taxon>Rhizophoraceae</taxon>
        <taxon>Rhizophora</taxon>
    </lineage>
</organism>
<dbReference type="EMBL" id="GGEC01013410">
    <property type="protein sequence ID" value="MBW93893.1"/>
    <property type="molecule type" value="Transcribed_RNA"/>
</dbReference>
<dbReference type="AlphaFoldDB" id="A0A2P2JK81"/>
<evidence type="ECO:0000313" key="1">
    <source>
        <dbReference type="EMBL" id="MBW93893.1"/>
    </source>
</evidence>
<proteinExistence type="predicted"/>